<feature type="repeat" description="ANK" evidence="3">
    <location>
        <begin position="779"/>
        <end position="811"/>
    </location>
</feature>
<dbReference type="EMBL" id="VFSV01000020">
    <property type="protein sequence ID" value="TRD18360.1"/>
    <property type="molecule type" value="Genomic_DNA"/>
</dbReference>
<gene>
    <name evidence="5" type="ORF">FEV53_11940</name>
</gene>
<evidence type="ECO:0000256" key="4">
    <source>
        <dbReference type="SAM" id="Coils"/>
    </source>
</evidence>
<reference evidence="5 6" key="1">
    <citation type="submission" date="2019-06" db="EMBL/GenBank/DDBJ databases">
        <title>Paenimaribius caenipelagi gen. nov., sp. nov., isolated from a tidal flat.</title>
        <authorList>
            <person name="Yoon J.-H."/>
        </authorList>
    </citation>
    <scope>NUCLEOTIDE SEQUENCE [LARGE SCALE GENOMIC DNA]</scope>
    <source>
        <strain evidence="5 6">JBTF-M29</strain>
    </source>
</reference>
<dbReference type="RefSeq" id="WP_142835032.1">
    <property type="nucleotide sequence ID" value="NZ_VFSV01000020.1"/>
</dbReference>
<evidence type="ECO:0000256" key="1">
    <source>
        <dbReference type="ARBA" id="ARBA00022737"/>
    </source>
</evidence>
<dbReference type="AlphaFoldDB" id="A0A547PW32"/>
<name>A0A547PW32_9RHOB</name>
<keyword evidence="2 3" id="KW-0040">ANK repeat</keyword>
<sequence>MSAAIGLLQAGVGLCALMLGDALGGGKDVAIGAGTAIILGRNASKRLKLDLAQLETHLAFSEAERERMTALLSDATYLLKPPSDGTLRAALTSAERNDDVYRAIAVQIVGALPLDRGEDALEAKLKSLFEAATKALLNQPEYQGLRNNIFQIEVLQTFRQHQADALDVKRSLQTLLEELNRERNQRGPNVVPLIRRFQDVAASPAALNRLNFEAQGTSFVGRESATQSLRDFIETDKPLSWWQVSGDGGQGKSRLALEFLEQVPPEWHAGFLQRRDLSQLNWNTVEFKEPTLFVIDYVAAPDKAKQFVEMMASLQRRIKQGNPSIDHPVRVLILERTPFKFDTNHGISATSWLRASGASSADTATLDVTVFKKENPLQLDPLCDTTLVSIAQEWRTARGRDRLDEVGCRALLSFLHRGEDRKSTRPLFAMIFAETYKPSDGALTLDDILGRLLNDEQSHMAEAPGKGARNLALLANMIGGVDVSRDLVRSLKERHAGETALLEFYELQNFPDNTRDAAARLCGYGGADGDRIEARSPDIVAEFQVCAELSSELGTVRPDQLTTDAATLDVMSYLGFLGRLADDFPRHTGAAKLFCGTVPAPLSTLLGASSGSGLIVASEIGYVSGVQLLLSQGINADDCHEKSGTFPLLLAAQNGHAAVVDALLAAGAEVNRANEQSGTFPLLMAAQNGHAAVVDALLAAGAEVNRANEQNGLFPLLMAAQEGHAGVVDALLAAGAKVNQIDEQDGPFPLLMAAENGHAAVVDALLAAGAEVNRANEQNGTFPLLMAAQEGHAAVVDALLATGAEVNRAIEQNSPFPLLMAAENGHAAVVDALLAAGAEVNRANEQNGTFPLLMAAQEGHAAVVDALLAAGAEVNRANEQNGPFPLLMAAHNGHAAVVDALLAAGAEVNQIDEQNGLFPLLQAAQEGHAAVVDALLAAGAEVNRANEQNGTLPLILAAQQGHAAVVDALLAAGAEVNRANEQNGTLPLLQAAQEGHAAVVDALLAAGVEVNRANEQRGTFPLLLAALQGHAAVVDALLAAGADIEKANTKNASWPLLVAAANGQTDVVSVLLRAGADPLRRHSGLGATAAEVALSQGFNELASLLKEAKGHAGC</sequence>
<evidence type="ECO:0000256" key="2">
    <source>
        <dbReference type="ARBA" id="ARBA00023043"/>
    </source>
</evidence>
<feature type="repeat" description="ANK" evidence="3">
    <location>
        <begin position="949"/>
        <end position="981"/>
    </location>
</feature>
<feature type="repeat" description="ANK" evidence="3">
    <location>
        <begin position="915"/>
        <end position="947"/>
    </location>
</feature>
<feature type="repeat" description="ANK" evidence="3">
    <location>
        <begin position="1051"/>
        <end position="1083"/>
    </location>
</feature>
<dbReference type="OrthoDB" id="928522at2"/>
<protein>
    <submittedName>
        <fullName evidence="5">Ankyrin repeat domain-containing protein</fullName>
    </submittedName>
</protein>
<evidence type="ECO:0000256" key="3">
    <source>
        <dbReference type="PROSITE-ProRule" id="PRU00023"/>
    </source>
</evidence>
<keyword evidence="4" id="KW-0175">Coiled coil</keyword>
<feature type="repeat" description="ANK" evidence="3">
    <location>
        <begin position="677"/>
        <end position="709"/>
    </location>
</feature>
<organism evidence="5 6">
    <name type="scientific">Palleronia caenipelagi</name>
    <dbReference type="NCBI Taxonomy" id="2489174"/>
    <lineage>
        <taxon>Bacteria</taxon>
        <taxon>Pseudomonadati</taxon>
        <taxon>Pseudomonadota</taxon>
        <taxon>Alphaproteobacteria</taxon>
        <taxon>Rhodobacterales</taxon>
        <taxon>Roseobacteraceae</taxon>
        <taxon>Palleronia</taxon>
    </lineage>
</organism>
<feature type="repeat" description="ANK" evidence="3">
    <location>
        <begin position="881"/>
        <end position="913"/>
    </location>
</feature>
<feature type="repeat" description="ANK" evidence="3">
    <location>
        <begin position="983"/>
        <end position="1015"/>
    </location>
</feature>
<evidence type="ECO:0000313" key="5">
    <source>
        <dbReference type="EMBL" id="TRD18360.1"/>
    </source>
</evidence>
<dbReference type="PANTHER" id="PTHR24123:SF33">
    <property type="entry name" value="PROTEIN HOS4"/>
    <property type="match status" value="1"/>
</dbReference>
<dbReference type="SUPFAM" id="SSF48403">
    <property type="entry name" value="Ankyrin repeat"/>
    <property type="match status" value="2"/>
</dbReference>
<keyword evidence="1" id="KW-0677">Repeat</keyword>
<dbReference type="PANTHER" id="PTHR24123">
    <property type="entry name" value="ANKYRIN REPEAT-CONTAINING"/>
    <property type="match status" value="1"/>
</dbReference>
<dbReference type="InterPro" id="IPR051165">
    <property type="entry name" value="Multifunctional_ANK_Repeat"/>
</dbReference>
<dbReference type="PROSITE" id="PS50088">
    <property type="entry name" value="ANK_REPEAT"/>
    <property type="match status" value="13"/>
</dbReference>
<feature type="repeat" description="ANK" evidence="3">
    <location>
        <begin position="1017"/>
        <end position="1049"/>
    </location>
</feature>
<proteinExistence type="predicted"/>
<feature type="repeat" description="ANK" evidence="3">
    <location>
        <begin position="745"/>
        <end position="777"/>
    </location>
</feature>
<comment type="caution">
    <text evidence="5">The sequence shown here is derived from an EMBL/GenBank/DDBJ whole genome shotgun (WGS) entry which is preliminary data.</text>
</comment>
<accession>A0A547PW32</accession>
<keyword evidence="6" id="KW-1185">Reference proteome</keyword>
<feature type="coiled-coil region" evidence="4">
    <location>
        <begin position="44"/>
        <end position="71"/>
    </location>
</feature>
<feature type="repeat" description="ANK" evidence="3">
    <location>
        <begin position="813"/>
        <end position="845"/>
    </location>
</feature>
<dbReference type="Proteomes" id="UP000318590">
    <property type="component" value="Unassembled WGS sequence"/>
</dbReference>
<dbReference type="Gene3D" id="1.25.40.20">
    <property type="entry name" value="Ankyrin repeat-containing domain"/>
    <property type="match status" value="6"/>
</dbReference>
<feature type="repeat" description="ANK" evidence="3">
    <location>
        <begin position="643"/>
        <end position="675"/>
    </location>
</feature>
<feature type="repeat" description="ANK" evidence="3">
    <location>
        <begin position="847"/>
        <end position="879"/>
    </location>
</feature>
<evidence type="ECO:0000313" key="6">
    <source>
        <dbReference type="Proteomes" id="UP000318590"/>
    </source>
</evidence>
<dbReference type="SMART" id="SM00248">
    <property type="entry name" value="ANK"/>
    <property type="match status" value="14"/>
</dbReference>
<dbReference type="Pfam" id="PF13637">
    <property type="entry name" value="Ank_4"/>
    <property type="match status" value="1"/>
</dbReference>
<dbReference type="PROSITE" id="PS50297">
    <property type="entry name" value="ANK_REP_REGION"/>
    <property type="match status" value="13"/>
</dbReference>
<dbReference type="Pfam" id="PF12796">
    <property type="entry name" value="Ank_2"/>
    <property type="match status" value="4"/>
</dbReference>
<dbReference type="InterPro" id="IPR002110">
    <property type="entry name" value="Ankyrin_rpt"/>
</dbReference>
<feature type="repeat" description="ANK" evidence="3">
    <location>
        <begin position="711"/>
        <end position="743"/>
    </location>
</feature>
<dbReference type="InterPro" id="IPR036770">
    <property type="entry name" value="Ankyrin_rpt-contain_sf"/>
</dbReference>